<evidence type="ECO:0000313" key="2">
    <source>
        <dbReference type="Proteomes" id="UP000823749"/>
    </source>
</evidence>
<reference evidence="1" key="1">
    <citation type="submission" date="2020-08" db="EMBL/GenBank/DDBJ databases">
        <title>Plant Genome Project.</title>
        <authorList>
            <person name="Zhang R.-G."/>
        </authorList>
    </citation>
    <scope>NUCLEOTIDE SEQUENCE</scope>
    <source>
        <strain evidence="1">WSP0</strain>
        <tissue evidence="1">Leaf</tissue>
    </source>
</reference>
<comment type="caution">
    <text evidence="1">The sequence shown here is derived from an EMBL/GenBank/DDBJ whole genome shotgun (WGS) entry which is preliminary data.</text>
</comment>
<name>A0AAV6IIS2_9ERIC</name>
<proteinExistence type="predicted"/>
<accession>A0AAV6IIS2</accession>
<gene>
    <name evidence="1" type="ORF">RHGRI_029302</name>
</gene>
<dbReference type="EMBL" id="JACTNZ010000010">
    <property type="protein sequence ID" value="KAG5528571.1"/>
    <property type="molecule type" value="Genomic_DNA"/>
</dbReference>
<evidence type="ECO:0000313" key="1">
    <source>
        <dbReference type="EMBL" id="KAG5528571.1"/>
    </source>
</evidence>
<keyword evidence="2" id="KW-1185">Reference proteome</keyword>
<organism evidence="1 2">
    <name type="scientific">Rhododendron griersonianum</name>
    <dbReference type="NCBI Taxonomy" id="479676"/>
    <lineage>
        <taxon>Eukaryota</taxon>
        <taxon>Viridiplantae</taxon>
        <taxon>Streptophyta</taxon>
        <taxon>Embryophyta</taxon>
        <taxon>Tracheophyta</taxon>
        <taxon>Spermatophyta</taxon>
        <taxon>Magnoliopsida</taxon>
        <taxon>eudicotyledons</taxon>
        <taxon>Gunneridae</taxon>
        <taxon>Pentapetalae</taxon>
        <taxon>asterids</taxon>
        <taxon>Ericales</taxon>
        <taxon>Ericaceae</taxon>
        <taxon>Ericoideae</taxon>
        <taxon>Rhodoreae</taxon>
        <taxon>Rhododendron</taxon>
    </lineage>
</organism>
<dbReference type="Proteomes" id="UP000823749">
    <property type="component" value="Chromosome 10"/>
</dbReference>
<sequence length="113" mass="12583">MGKEKDFSVEGELEVHSQALLAKGDHVTLEDIISPLIKDYQVNNLISLGTAEDTSQTSFIGSRVGDQQSRGGCSSFGERSAVKAIHKLERRLKRRNFLWSLGLRPTKLVVETR</sequence>
<protein>
    <submittedName>
        <fullName evidence="1">Uncharacterized protein</fullName>
    </submittedName>
</protein>
<dbReference type="AlphaFoldDB" id="A0AAV6IIS2"/>